<dbReference type="GO" id="GO:0047372">
    <property type="term" value="F:monoacylglycerol lipase activity"/>
    <property type="evidence" value="ECO:0007669"/>
    <property type="project" value="TreeGrafter"/>
</dbReference>
<dbReference type="InterPro" id="IPR000073">
    <property type="entry name" value="AB_hydrolase_1"/>
</dbReference>
<dbReference type="GO" id="GO:0046464">
    <property type="term" value="P:acylglycerol catabolic process"/>
    <property type="evidence" value="ECO:0007669"/>
    <property type="project" value="TreeGrafter"/>
</dbReference>
<accession>A0A5M6ZI37</accession>
<dbReference type="InterPro" id="IPR050266">
    <property type="entry name" value="AB_hydrolase_sf"/>
</dbReference>
<evidence type="ECO:0000259" key="1">
    <source>
        <dbReference type="Pfam" id="PF00561"/>
    </source>
</evidence>
<dbReference type="PRINTS" id="PR00111">
    <property type="entry name" value="ABHYDROLASE"/>
</dbReference>
<feature type="domain" description="AB hydrolase-1" evidence="1">
    <location>
        <begin position="48"/>
        <end position="285"/>
    </location>
</feature>
<dbReference type="AlphaFoldDB" id="A0A5M6ZI37"/>
<dbReference type="Proteomes" id="UP000325122">
    <property type="component" value="Unassembled WGS sequence"/>
</dbReference>
<name>A0A5M6ZI37_9PROT</name>
<dbReference type="Pfam" id="PF00561">
    <property type="entry name" value="Abhydrolase_1"/>
    <property type="match status" value="1"/>
</dbReference>
<organism evidence="2 3">
    <name type="scientific">Alkalicaulis satelles</name>
    <dbReference type="NCBI Taxonomy" id="2609175"/>
    <lineage>
        <taxon>Bacteria</taxon>
        <taxon>Pseudomonadati</taxon>
        <taxon>Pseudomonadota</taxon>
        <taxon>Alphaproteobacteria</taxon>
        <taxon>Maricaulales</taxon>
        <taxon>Maricaulaceae</taxon>
        <taxon>Alkalicaulis</taxon>
    </lineage>
</organism>
<protein>
    <submittedName>
        <fullName evidence="2">Alpha/beta hydrolase</fullName>
    </submittedName>
</protein>
<dbReference type="PANTHER" id="PTHR43798:SF5">
    <property type="entry name" value="MONOACYLGLYCEROL LIPASE ABHD6"/>
    <property type="match status" value="1"/>
</dbReference>
<comment type="caution">
    <text evidence="2">The sequence shown here is derived from an EMBL/GenBank/DDBJ whole genome shotgun (WGS) entry which is preliminary data.</text>
</comment>
<dbReference type="PANTHER" id="PTHR43798">
    <property type="entry name" value="MONOACYLGLYCEROL LIPASE"/>
    <property type="match status" value="1"/>
</dbReference>
<dbReference type="EMBL" id="VWOJ01000002">
    <property type="protein sequence ID" value="KAA5803970.1"/>
    <property type="molecule type" value="Genomic_DNA"/>
</dbReference>
<proteinExistence type="predicted"/>
<reference evidence="2 3" key="1">
    <citation type="submission" date="2019-09" db="EMBL/GenBank/DDBJ databases">
        <authorList>
            <person name="Kevbrin V."/>
            <person name="Grouzdev D.S."/>
        </authorList>
    </citation>
    <scope>NUCLEOTIDE SEQUENCE [LARGE SCALE GENOMIC DNA]</scope>
    <source>
        <strain evidence="2 3">G-192</strain>
    </source>
</reference>
<dbReference type="InterPro" id="IPR029058">
    <property type="entry name" value="AB_hydrolase_fold"/>
</dbReference>
<gene>
    <name evidence="2" type="ORF">F1654_09275</name>
</gene>
<dbReference type="Gene3D" id="3.40.50.1820">
    <property type="entry name" value="alpha/beta hydrolase"/>
    <property type="match status" value="1"/>
</dbReference>
<keyword evidence="3" id="KW-1185">Reference proteome</keyword>
<dbReference type="GO" id="GO:0016020">
    <property type="term" value="C:membrane"/>
    <property type="evidence" value="ECO:0007669"/>
    <property type="project" value="TreeGrafter"/>
</dbReference>
<evidence type="ECO:0000313" key="2">
    <source>
        <dbReference type="EMBL" id="KAA5803970.1"/>
    </source>
</evidence>
<evidence type="ECO:0000313" key="3">
    <source>
        <dbReference type="Proteomes" id="UP000325122"/>
    </source>
</evidence>
<dbReference type="RefSeq" id="WP_150023237.1">
    <property type="nucleotide sequence ID" value="NZ_VWOJ01000002.1"/>
</dbReference>
<dbReference type="SUPFAM" id="SSF53474">
    <property type="entry name" value="alpha/beta-Hydrolases"/>
    <property type="match status" value="1"/>
</dbReference>
<keyword evidence="2" id="KW-0378">Hydrolase</keyword>
<sequence length="312" mass="32971">MAVLVLSACAAGAGRSSDIAERFAPDGAFLTVQDVALHYHVTGPEGAPAVLALHGASANLHELRSALEGPLAHYRVIWLDRPGLGWSERPSGAWSPQREAALIAAFLDAMETGPVTVIGHSWGGAITLRLMMDHPDKTAGAVLIAPALRAHVGEAAFYNRATLWPVVGPVITHAVVPLSGPGQLESGAASAFHPEPLPDNYVERVRLALILRPGPWRANAEDMARVNDHLAAQEERYGEITQPVILIAGPQDSVVSTRRHAHPVAETLPAGELRELDAAGHNPHHGEAGAAAVVEALETVRARLTAPDARNH</sequence>